<dbReference type="GO" id="GO:1990189">
    <property type="term" value="F:protein N-terminal-serine acetyltransferase activity"/>
    <property type="evidence" value="ECO:0007669"/>
    <property type="project" value="TreeGrafter"/>
</dbReference>
<dbReference type="STRING" id="1246995.AFR_21520"/>
<sequence length="164" mass="18185">MTAFPLLRPWRDEDAPALIAAAGDAELQRWTTVRVPDTPAALQWLSVQHTGWSNGTRYSFAVLDEREQLLGNVALKRPGAFGETEVGYWTAEHARGRGVASQAVEALSRWAFETFPEVQRLALLHQVGNVASCRVALKSGFPYERTLPAQGPYPQDGHLHARPR</sequence>
<dbReference type="SUPFAM" id="SSF55729">
    <property type="entry name" value="Acyl-CoA N-acyltransferases (Nat)"/>
    <property type="match status" value="1"/>
</dbReference>
<dbReference type="Proteomes" id="UP000017746">
    <property type="component" value="Chromosome"/>
</dbReference>
<protein>
    <submittedName>
        <fullName evidence="2">Acetyltransferase</fullName>
    </submittedName>
</protein>
<dbReference type="eggNOG" id="COG1670">
    <property type="taxonomic scope" value="Bacteria"/>
</dbReference>
<dbReference type="RefSeq" id="WP_023362946.1">
    <property type="nucleotide sequence ID" value="NC_022657.1"/>
</dbReference>
<dbReference type="PANTHER" id="PTHR43441:SF10">
    <property type="entry name" value="ACETYLTRANSFERASE"/>
    <property type="match status" value="1"/>
</dbReference>
<proteinExistence type="predicted"/>
<dbReference type="InterPro" id="IPR051908">
    <property type="entry name" value="Ribosomal_N-acetyltransferase"/>
</dbReference>
<dbReference type="HOGENOM" id="CLU_013985_3_4_11"/>
<dbReference type="EMBL" id="CP006272">
    <property type="protein sequence ID" value="AGZ42574.1"/>
    <property type="molecule type" value="Genomic_DNA"/>
</dbReference>
<gene>
    <name evidence="2" type="ORF">AFR_21520</name>
</gene>
<dbReference type="PROSITE" id="PS51186">
    <property type="entry name" value="GNAT"/>
    <property type="match status" value="1"/>
</dbReference>
<organism evidence="2 3">
    <name type="scientific">Actinoplanes friuliensis DSM 7358</name>
    <dbReference type="NCBI Taxonomy" id="1246995"/>
    <lineage>
        <taxon>Bacteria</taxon>
        <taxon>Bacillati</taxon>
        <taxon>Actinomycetota</taxon>
        <taxon>Actinomycetes</taxon>
        <taxon>Micromonosporales</taxon>
        <taxon>Micromonosporaceae</taxon>
        <taxon>Actinoplanes</taxon>
    </lineage>
</organism>
<dbReference type="InterPro" id="IPR000182">
    <property type="entry name" value="GNAT_dom"/>
</dbReference>
<keyword evidence="3" id="KW-1185">Reference proteome</keyword>
<accession>U5W0F5</accession>
<dbReference type="AlphaFoldDB" id="U5W0F5"/>
<dbReference type="InterPro" id="IPR016181">
    <property type="entry name" value="Acyl_CoA_acyltransferase"/>
</dbReference>
<dbReference type="GO" id="GO:0005737">
    <property type="term" value="C:cytoplasm"/>
    <property type="evidence" value="ECO:0007669"/>
    <property type="project" value="TreeGrafter"/>
</dbReference>
<dbReference type="GO" id="GO:0008999">
    <property type="term" value="F:protein-N-terminal-alanine acetyltransferase activity"/>
    <property type="evidence" value="ECO:0007669"/>
    <property type="project" value="TreeGrafter"/>
</dbReference>
<reference evidence="2 3" key="1">
    <citation type="journal article" date="2014" name="J. Biotechnol.">
        <title>Complete genome sequence of the actinobacterium Actinoplanes friuliensis HAG 010964, producer of the lipopeptide antibiotic friulimycin.</title>
        <authorList>
            <person name="Ruckert C."/>
            <person name="Szczepanowski R."/>
            <person name="Albersmeier A."/>
            <person name="Goesmann A."/>
            <person name="Fischer N."/>
            <person name="Steinkamper A."/>
            <person name="Puhler A."/>
            <person name="Biener R."/>
            <person name="Schwartz D."/>
            <person name="Kalinowski J."/>
        </authorList>
    </citation>
    <scope>NUCLEOTIDE SEQUENCE [LARGE SCALE GENOMIC DNA]</scope>
    <source>
        <strain evidence="2 3">DSM 7358</strain>
    </source>
</reference>
<dbReference type="KEGG" id="afs:AFR_21520"/>
<evidence type="ECO:0000259" key="1">
    <source>
        <dbReference type="PROSITE" id="PS51186"/>
    </source>
</evidence>
<dbReference type="Gene3D" id="3.40.630.30">
    <property type="match status" value="1"/>
</dbReference>
<feature type="domain" description="N-acetyltransferase" evidence="1">
    <location>
        <begin position="5"/>
        <end position="164"/>
    </location>
</feature>
<evidence type="ECO:0000313" key="3">
    <source>
        <dbReference type="Proteomes" id="UP000017746"/>
    </source>
</evidence>
<name>U5W0F5_9ACTN</name>
<dbReference type="OrthoDB" id="2061990at2"/>
<dbReference type="Pfam" id="PF13302">
    <property type="entry name" value="Acetyltransf_3"/>
    <property type="match status" value="1"/>
</dbReference>
<evidence type="ECO:0000313" key="2">
    <source>
        <dbReference type="EMBL" id="AGZ42574.1"/>
    </source>
</evidence>
<dbReference type="PANTHER" id="PTHR43441">
    <property type="entry name" value="RIBOSOMAL-PROTEIN-SERINE ACETYLTRANSFERASE"/>
    <property type="match status" value="1"/>
</dbReference>
<keyword evidence="2" id="KW-0808">Transferase</keyword>